<name>A0A0G4GK97_9ALVE</name>
<dbReference type="AlphaFoldDB" id="A0A0G4GK97"/>
<organism evidence="2">
    <name type="scientific">Chromera velia CCMP2878</name>
    <dbReference type="NCBI Taxonomy" id="1169474"/>
    <lineage>
        <taxon>Eukaryota</taxon>
        <taxon>Sar</taxon>
        <taxon>Alveolata</taxon>
        <taxon>Colpodellida</taxon>
        <taxon>Chromeraceae</taxon>
        <taxon>Chromera</taxon>
    </lineage>
</organism>
<accession>A0A0G4GK97</accession>
<feature type="compositionally biased region" description="Basic and acidic residues" evidence="1">
    <location>
        <begin position="182"/>
        <end position="194"/>
    </location>
</feature>
<feature type="region of interest" description="Disordered" evidence="1">
    <location>
        <begin position="182"/>
        <end position="203"/>
    </location>
</feature>
<evidence type="ECO:0000256" key="1">
    <source>
        <dbReference type="SAM" id="MobiDB-lite"/>
    </source>
</evidence>
<evidence type="ECO:0008006" key="3">
    <source>
        <dbReference type="Google" id="ProtNLM"/>
    </source>
</evidence>
<evidence type="ECO:0000313" key="2">
    <source>
        <dbReference type="EMBL" id="CEM30405.1"/>
    </source>
</evidence>
<gene>
    <name evidence="2" type="ORF">Cvel_22290</name>
</gene>
<sequence length="258" mass="28226">MPWPPLDTTGRALETVSEVDFLVRRAESLVTSLCKELGICPRLASLASRAFQESGNGNKNLLWDSSEMGEGIGGRGGMDFRSSPDFLVSSTMHAKASEALEAEGLEHRHEVLLGSLLGIRVDILLMERRQDAGRREKDHDERDGGDRRKEEEDRGFSSSGVPTVVEIDGPSHFCMSLEKVNENEKEKGGVERGGKGQMGSEKGGDFSVAGCSVEWVPSGREVLKFRILNALGIPHYHFPVIGRGAHFALPDFTTKFQG</sequence>
<proteinExistence type="predicted"/>
<feature type="compositionally biased region" description="Basic and acidic residues" evidence="1">
    <location>
        <begin position="131"/>
        <end position="155"/>
    </location>
</feature>
<dbReference type="EMBL" id="CDMZ01001300">
    <property type="protein sequence ID" value="CEM30405.1"/>
    <property type="molecule type" value="Genomic_DNA"/>
</dbReference>
<dbReference type="VEuPathDB" id="CryptoDB:Cvel_22290"/>
<reference evidence="2" key="1">
    <citation type="submission" date="2014-11" db="EMBL/GenBank/DDBJ databases">
        <authorList>
            <person name="Otto D Thomas"/>
            <person name="Naeem Raeece"/>
        </authorList>
    </citation>
    <scope>NUCLEOTIDE SEQUENCE</scope>
</reference>
<feature type="region of interest" description="Disordered" evidence="1">
    <location>
        <begin position="131"/>
        <end position="162"/>
    </location>
</feature>
<protein>
    <recommendedName>
        <fullName evidence="3">RAP domain-containing protein</fullName>
    </recommendedName>
</protein>